<evidence type="ECO:0000313" key="2">
    <source>
        <dbReference type="Proteomes" id="UP000789508"/>
    </source>
</evidence>
<dbReference type="AlphaFoldDB" id="A0A9N9N6U7"/>
<evidence type="ECO:0000313" key="1">
    <source>
        <dbReference type="EMBL" id="CAG8707576.1"/>
    </source>
</evidence>
<dbReference type="EMBL" id="CAJVPS010021460">
    <property type="protein sequence ID" value="CAG8707576.1"/>
    <property type="molecule type" value="Genomic_DNA"/>
</dbReference>
<gene>
    <name evidence="1" type="ORF">ALEPTO_LOCUS11790</name>
</gene>
<organism evidence="1 2">
    <name type="scientific">Ambispora leptoticha</name>
    <dbReference type="NCBI Taxonomy" id="144679"/>
    <lineage>
        <taxon>Eukaryota</taxon>
        <taxon>Fungi</taxon>
        <taxon>Fungi incertae sedis</taxon>
        <taxon>Mucoromycota</taxon>
        <taxon>Glomeromycotina</taxon>
        <taxon>Glomeromycetes</taxon>
        <taxon>Archaeosporales</taxon>
        <taxon>Ambisporaceae</taxon>
        <taxon>Ambispora</taxon>
    </lineage>
</organism>
<proteinExistence type="predicted"/>
<feature type="non-terminal residue" evidence="1">
    <location>
        <position position="120"/>
    </location>
</feature>
<dbReference type="Proteomes" id="UP000789508">
    <property type="component" value="Unassembled WGS sequence"/>
</dbReference>
<feature type="non-terminal residue" evidence="1">
    <location>
        <position position="1"/>
    </location>
</feature>
<reference evidence="1" key="1">
    <citation type="submission" date="2021-06" db="EMBL/GenBank/DDBJ databases">
        <authorList>
            <person name="Kallberg Y."/>
            <person name="Tangrot J."/>
            <person name="Rosling A."/>
        </authorList>
    </citation>
    <scope>NUCLEOTIDE SEQUENCE</scope>
    <source>
        <strain evidence="1">FL130A</strain>
    </source>
</reference>
<name>A0A9N9N6U7_9GLOM</name>
<sequence>NLKEDESYEFDFPAYKWLIFDNEDFQGRDFQEVIDKYWFEEDCTLSRFLIDHVIMVDINLENPNMDSEGFRKLAPKGLDWETTPTLSNFETIQNQNCHKDDKWYEDLDSNFSWDYIRCRD</sequence>
<keyword evidence="2" id="KW-1185">Reference proteome</keyword>
<comment type="caution">
    <text evidence="1">The sequence shown here is derived from an EMBL/GenBank/DDBJ whole genome shotgun (WGS) entry which is preliminary data.</text>
</comment>
<protein>
    <submittedName>
        <fullName evidence="1">9483_t:CDS:1</fullName>
    </submittedName>
</protein>
<accession>A0A9N9N6U7</accession>